<proteinExistence type="predicted"/>
<evidence type="ECO:0000313" key="4">
    <source>
        <dbReference type="EMBL" id="CAE0498743.1"/>
    </source>
</evidence>
<name>A0A7S3VPQ2_DUNTE</name>
<keyword evidence="1" id="KW-0663">Pyridoxal phosphate</keyword>
<organism evidence="4">
    <name type="scientific">Dunaliella tertiolecta</name>
    <name type="common">Green alga</name>
    <dbReference type="NCBI Taxonomy" id="3047"/>
    <lineage>
        <taxon>Eukaryota</taxon>
        <taxon>Viridiplantae</taxon>
        <taxon>Chlorophyta</taxon>
        <taxon>core chlorophytes</taxon>
        <taxon>Chlorophyceae</taxon>
        <taxon>CS clade</taxon>
        <taxon>Chlamydomonadales</taxon>
        <taxon>Dunaliellaceae</taxon>
        <taxon>Dunaliella</taxon>
    </lineage>
</organism>
<sequence length="654" mass="70606">MGVCASCHESMVVHQGSGTPRASPLRNAAAKQSPVVSAFPDADAKGLTSTPNDKQQDEEVESIHISRQERVSSGSFSSASTVSGSSLVLSANIKALDIPLLRAEQVGVDRPISTPIGERTLLYVDFTASGRALHFVEQYMTNIMELYANSHTEDNLTGRTTTHLLHDAESKIKAAVNAGEDGRIIPIGTGATGAIYRLQEMLGVAIPPATREALTKLNAADGCLPPEILAKMPVVFVGPYEHHSNEVTWRESLATVVVVQLAEDGGIDLDHLEEVLKDEQYKGRMRIGSFSAASNVTGMKTDIHAVASLLHQHGSYACFDYAAAGPYVEIDMNPSGRPGAHIDAIFLSMHKFLGGPGSSGILVINKQMYPSSLPPTVGGGGTVAFVSPTSHIFVADIEEREKAGTPGSLQVIKAALAMSIKQAIGTKNIEAREEAFVQRAFEKWAKNPGVVIYGNLDPHRRLGIVSFNIKDSNGKLLHPRLTTVLLNDLFGIQARGGCSCAGPYGHRLQNVSEELSLASQAAVEDDHGGMKFGWCRVGFHFSMDDTDAAFITDAIDFLGNEGPKFLSLYRFNLANGGFSHFTEKSRNSKLELTDALSTKNRPTALSQAQRQERYAEVMRQASYFAQRAAKRATEPVTLEGPLEDLQYFSLVRLV</sequence>
<dbReference type="AlphaFoldDB" id="A0A7S3VPQ2"/>
<dbReference type="InterPro" id="IPR015424">
    <property type="entry name" value="PyrdxlP-dep_Trfase"/>
</dbReference>
<dbReference type="InterPro" id="IPR000192">
    <property type="entry name" value="Aminotrans_V_dom"/>
</dbReference>
<dbReference type="EMBL" id="HBIP01023044">
    <property type="protein sequence ID" value="CAE0498743.1"/>
    <property type="molecule type" value="Transcribed_RNA"/>
</dbReference>
<protein>
    <recommendedName>
        <fullName evidence="3">Aminotransferase class V domain-containing protein</fullName>
    </recommendedName>
</protein>
<evidence type="ECO:0000256" key="2">
    <source>
        <dbReference type="SAM" id="MobiDB-lite"/>
    </source>
</evidence>
<reference evidence="4" key="1">
    <citation type="submission" date="2021-01" db="EMBL/GenBank/DDBJ databases">
        <authorList>
            <person name="Corre E."/>
            <person name="Pelletier E."/>
            <person name="Niang G."/>
            <person name="Scheremetjew M."/>
            <person name="Finn R."/>
            <person name="Kale V."/>
            <person name="Holt S."/>
            <person name="Cochrane G."/>
            <person name="Meng A."/>
            <person name="Brown T."/>
            <person name="Cohen L."/>
        </authorList>
    </citation>
    <scope>NUCLEOTIDE SEQUENCE</scope>
    <source>
        <strain evidence="4">CCMP1320</strain>
    </source>
</reference>
<dbReference type="Gene3D" id="3.90.1150.10">
    <property type="entry name" value="Aspartate Aminotransferase, domain 1"/>
    <property type="match status" value="1"/>
</dbReference>
<dbReference type="InterPro" id="IPR015421">
    <property type="entry name" value="PyrdxlP-dep_Trfase_major"/>
</dbReference>
<dbReference type="Pfam" id="PF00266">
    <property type="entry name" value="Aminotran_5"/>
    <property type="match status" value="1"/>
</dbReference>
<evidence type="ECO:0000256" key="1">
    <source>
        <dbReference type="ARBA" id="ARBA00022898"/>
    </source>
</evidence>
<evidence type="ECO:0000259" key="3">
    <source>
        <dbReference type="Pfam" id="PF00266"/>
    </source>
</evidence>
<dbReference type="PANTHER" id="PTHR43586">
    <property type="entry name" value="CYSTEINE DESULFURASE"/>
    <property type="match status" value="1"/>
</dbReference>
<dbReference type="PANTHER" id="PTHR43586:SF8">
    <property type="entry name" value="CYSTEINE DESULFURASE 1, CHLOROPLASTIC"/>
    <property type="match status" value="1"/>
</dbReference>
<feature type="domain" description="Aminotransferase class V" evidence="3">
    <location>
        <begin position="217"/>
        <end position="544"/>
    </location>
</feature>
<gene>
    <name evidence="4" type="ORF">DTER00134_LOCUS13816</name>
</gene>
<feature type="region of interest" description="Disordered" evidence="2">
    <location>
        <begin position="13"/>
        <end position="34"/>
    </location>
</feature>
<accession>A0A7S3VPQ2</accession>
<dbReference type="Gene3D" id="3.40.640.10">
    <property type="entry name" value="Type I PLP-dependent aspartate aminotransferase-like (Major domain)"/>
    <property type="match status" value="1"/>
</dbReference>
<dbReference type="SUPFAM" id="SSF53383">
    <property type="entry name" value="PLP-dependent transferases"/>
    <property type="match status" value="1"/>
</dbReference>
<dbReference type="InterPro" id="IPR015422">
    <property type="entry name" value="PyrdxlP-dep_Trfase_small"/>
</dbReference>